<feature type="domain" description="DOD-type homing endonuclease" evidence="1">
    <location>
        <begin position="270"/>
        <end position="388"/>
    </location>
</feature>
<dbReference type="Gene3D" id="3.10.28.10">
    <property type="entry name" value="Homing endonucleases"/>
    <property type="match status" value="1"/>
</dbReference>
<dbReference type="GO" id="GO:0016539">
    <property type="term" value="P:intein-mediated protein splicing"/>
    <property type="evidence" value="ECO:0007669"/>
    <property type="project" value="InterPro"/>
</dbReference>
<dbReference type="SUPFAM" id="SSF55608">
    <property type="entry name" value="Homing endonucleases"/>
    <property type="match status" value="1"/>
</dbReference>
<dbReference type="InterPro" id="IPR046461">
    <property type="entry name" value="TerL_ATPase"/>
</dbReference>
<dbReference type="Gene3D" id="3.40.50.300">
    <property type="entry name" value="P-loop containing nucleotide triphosphate hydrolases"/>
    <property type="match status" value="1"/>
</dbReference>
<dbReference type="EMBL" id="BK032806">
    <property type="protein sequence ID" value="DAF61260.1"/>
    <property type="molecule type" value="Genomic_DNA"/>
</dbReference>
<proteinExistence type="predicted"/>
<dbReference type="SUPFAM" id="SSF51294">
    <property type="entry name" value="Hedgehog/intein (Hint) domain"/>
    <property type="match status" value="1"/>
</dbReference>
<dbReference type="InterPro" id="IPR046462">
    <property type="entry name" value="TerL_nuclease"/>
</dbReference>
<protein>
    <submittedName>
        <fullName evidence="2">Terminase large subunit</fullName>
    </submittedName>
</protein>
<dbReference type="Pfam" id="PF14528">
    <property type="entry name" value="LAGLIDADG_3"/>
    <property type="match status" value="1"/>
</dbReference>
<dbReference type="InterPro" id="IPR004042">
    <property type="entry name" value="Intein_endonuc_central"/>
</dbReference>
<dbReference type="InterPro" id="IPR027434">
    <property type="entry name" value="Homing_endonucl"/>
</dbReference>
<name>A0A8S5TD82_9CAUD</name>
<dbReference type="PANTHER" id="PTHR41287:SF1">
    <property type="entry name" value="PROTEIN YMFN"/>
    <property type="match status" value="1"/>
</dbReference>
<evidence type="ECO:0000313" key="2">
    <source>
        <dbReference type="EMBL" id="DAF61260.1"/>
    </source>
</evidence>
<accession>A0A8S5TD82</accession>
<dbReference type="InterPro" id="IPR006142">
    <property type="entry name" value="INTEIN"/>
</dbReference>
<dbReference type="PROSITE" id="PS50819">
    <property type="entry name" value="INTEIN_ENDONUCLEASE"/>
    <property type="match status" value="1"/>
</dbReference>
<dbReference type="Pfam" id="PF20441">
    <property type="entry name" value="TerL_nuclease"/>
    <property type="match status" value="1"/>
</dbReference>
<organism evidence="2">
    <name type="scientific">Siphoviridae sp. ct0R320</name>
    <dbReference type="NCBI Taxonomy" id="2827762"/>
    <lineage>
        <taxon>Viruses</taxon>
        <taxon>Duplodnaviria</taxon>
        <taxon>Heunggongvirae</taxon>
        <taxon>Uroviricota</taxon>
        <taxon>Caudoviricetes</taxon>
    </lineage>
</organism>
<dbReference type="InterPro" id="IPR027417">
    <property type="entry name" value="P-loop_NTPase"/>
</dbReference>
<dbReference type="GO" id="GO:0004519">
    <property type="term" value="F:endonuclease activity"/>
    <property type="evidence" value="ECO:0007669"/>
    <property type="project" value="InterPro"/>
</dbReference>
<evidence type="ECO:0000259" key="1">
    <source>
        <dbReference type="PROSITE" id="PS50819"/>
    </source>
</evidence>
<dbReference type="InterPro" id="IPR036844">
    <property type="entry name" value="Hint_dom_sf"/>
</dbReference>
<dbReference type="PRINTS" id="PR00379">
    <property type="entry name" value="INTEIN"/>
</dbReference>
<dbReference type="Pfam" id="PF03354">
    <property type="entry name" value="TerL_ATPase"/>
    <property type="match status" value="1"/>
</dbReference>
<reference evidence="2" key="1">
    <citation type="journal article" date="2021" name="Proc. Natl. Acad. Sci. U.S.A.">
        <title>A Catalog of Tens of Thousands of Viruses from Human Metagenomes Reveals Hidden Associations with Chronic Diseases.</title>
        <authorList>
            <person name="Tisza M.J."/>
            <person name="Buck C.B."/>
        </authorList>
    </citation>
    <scope>NUCLEOTIDE SEQUENCE</scope>
    <source>
        <strain evidence="2">Ct0R320</strain>
    </source>
</reference>
<dbReference type="InterPro" id="IPR004860">
    <property type="entry name" value="LAGLIDADG_dom"/>
</dbReference>
<sequence>MPLEPCRSRQGAFRGRRARDGLVHEAHLSRAKQQNSPSGLLLVLPLLSGFFDGGDRLRKLTDYKPTQFTAEDAHYDKAAADYAVGFIECLCHTKGTWAGKPFELIDWQERIIRDIFGILKPNGYRQFNTAYVEIPKKQGKQLALDTKIPTPEGFTTMGDICVGDTVFDENGQPCRVVAKSDVDDTEQAYRLTFRDGSSIVAGERHLWNVDYIIGEPRSVLWTTGEIYSRTMKRREKYRDNEKEARRSIIRIPVAKPLNLAKCDLPVDPYLYGYWLGNGCATKPEITICDKDVQAVTQNVPYAPYNSIPQPGSVRVYYEELKSILVPTFRDKVIPVAYLRASERQRWELLQGLMDSDGCIGNRKAQSVYVSTIKQLAESVRELLWSLGIKNAMTEAPSTRCGKPTGETLYIIRFTTFDDQPTSKLHRKICRKRERVKETRSCFHYLADMEPLKECVPMQCIQVDSRSHCYLVGESFVPTHNSELAAAVALLLCCGDGEERAEVYGCAADRQQASIVFEVAADMVRMCPALSKRVKILASQKRMVYLPTNSFYQVLSAEAYSKHGFNIHGVVFDELHTQPNRKLFDVMTKGSGDARMQPLYFLITTAGTDTQSICYETHQKAKDILEGRKIDPTFYPVIYGAKEDEDWTNPEVWKRSNPSLGITVGIDKVQAACDSARQNPAEENSFRQLRLNQWVKQSVRWMPMDKWDACAIPVDAEALEGRVCYGGLDLSSTMDITAFILVFPPTEEDEPFAVLPYFWIPEENIDLRVRRDHVPYDVWEKQGFLMTTEGNVVHYGFIEAFIEKLGEKYNIREIAFDRWGAVQMVQNLEGMGFTVVPFGQGFKDMSPPTKELMKLTLEKKIAHGGHPVMRWMADNIFIRTDPAGNIKADKEKSTEKIDGVIALIMALDRAIRCGNDASESVYESRGVWVF</sequence>
<dbReference type="PANTHER" id="PTHR41287">
    <property type="match status" value="1"/>
</dbReference>
<dbReference type="InterPro" id="IPR005021">
    <property type="entry name" value="Terminase_largesu-like"/>
</dbReference>